<dbReference type="GO" id="GO:0006104">
    <property type="term" value="P:succinyl-CoA metabolic process"/>
    <property type="evidence" value="ECO:0007669"/>
    <property type="project" value="TreeGrafter"/>
</dbReference>
<feature type="domain" description="ATP-grasp fold succinyl-CoA synthetase-type" evidence="5">
    <location>
        <begin position="49"/>
        <end position="113"/>
    </location>
</feature>
<dbReference type="EMBL" id="HG673378">
    <property type="protein sequence ID" value="CDI83210.1"/>
    <property type="molecule type" value="Genomic_DNA"/>
</dbReference>
<dbReference type="AlphaFoldDB" id="U6GSQ2"/>
<dbReference type="PANTHER" id="PTHR11815:SF10">
    <property type="entry name" value="SUCCINATE--COA LIGASE [GDP-FORMING] SUBUNIT BETA, MITOCHONDRIAL"/>
    <property type="match status" value="1"/>
</dbReference>
<dbReference type="PANTHER" id="PTHR11815">
    <property type="entry name" value="SUCCINYL-COA SYNTHETASE BETA CHAIN"/>
    <property type="match status" value="1"/>
</dbReference>
<dbReference type="GO" id="GO:0042709">
    <property type="term" value="C:succinate-CoA ligase complex"/>
    <property type="evidence" value="ECO:0007669"/>
    <property type="project" value="TreeGrafter"/>
</dbReference>
<organism evidence="6 7">
    <name type="scientific">Eimeria acervulina</name>
    <name type="common">Coccidian parasite</name>
    <dbReference type="NCBI Taxonomy" id="5801"/>
    <lineage>
        <taxon>Eukaryota</taxon>
        <taxon>Sar</taxon>
        <taxon>Alveolata</taxon>
        <taxon>Apicomplexa</taxon>
        <taxon>Conoidasida</taxon>
        <taxon>Coccidia</taxon>
        <taxon>Eucoccidiorida</taxon>
        <taxon>Eimeriorina</taxon>
        <taxon>Eimeriidae</taxon>
        <taxon>Eimeria</taxon>
    </lineage>
</organism>
<evidence type="ECO:0000313" key="6">
    <source>
        <dbReference type="EMBL" id="CDI83210.1"/>
    </source>
</evidence>
<comment type="pathway">
    <text evidence="1">Carbohydrate metabolism; tricarboxylic acid cycle; succinate from succinyl-CoA (ligase route): step 1/1.</text>
</comment>
<dbReference type="Proteomes" id="UP000018050">
    <property type="component" value="Unassembled WGS sequence"/>
</dbReference>
<dbReference type="SUPFAM" id="SSF56059">
    <property type="entry name" value="Glutathione synthetase ATP-binding domain-like"/>
    <property type="match status" value="1"/>
</dbReference>
<dbReference type="RefSeq" id="XP_013247641.1">
    <property type="nucleotide sequence ID" value="XM_013392187.1"/>
</dbReference>
<dbReference type="GeneID" id="25271504"/>
<dbReference type="VEuPathDB" id="ToxoDB:EAH_00034340"/>
<gene>
    <name evidence="6" type="ORF">EAH_00034340</name>
</gene>
<dbReference type="GO" id="GO:0004775">
    <property type="term" value="F:succinate-CoA ligase (ADP-forming) activity"/>
    <property type="evidence" value="ECO:0007669"/>
    <property type="project" value="TreeGrafter"/>
</dbReference>
<dbReference type="InterPro" id="IPR005811">
    <property type="entry name" value="SUCC_ACL_C"/>
</dbReference>
<evidence type="ECO:0000259" key="4">
    <source>
        <dbReference type="Pfam" id="PF00549"/>
    </source>
</evidence>
<dbReference type="InterPro" id="IPR016102">
    <property type="entry name" value="Succinyl-CoA_synth-like"/>
</dbReference>
<evidence type="ECO:0000313" key="7">
    <source>
        <dbReference type="Proteomes" id="UP000018050"/>
    </source>
</evidence>
<dbReference type="Gene3D" id="3.30.470.20">
    <property type="entry name" value="ATP-grasp fold, B domain"/>
    <property type="match status" value="1"/>
</dbReference>
<dbReference type="GO" id="GO:0005524">
    <property type="term" value="F:ATP binding"/>
    <property type="evidence" value="ECO:0007669"/>
    <property type="project" value="UniProtKB-KW"/>
</dbReference>
<dbReference type="Pfam" id="PF00549">
    <property type="entry name" value="Ligase_CoA"/>
    <property type="match status" value="1"/>
</dbReference>
<keyword evidence="7" id="KW-1185">Reference proteome</keyword>
<dbReference type="Gene3D" id="3.30.1490.20">
    <property type="entry name" value="ATP-grasp fold, A domain"/>
    <property type="match status" value="1"/>
</dbReference>
<dbReference type="Gene3D" id="3.40.50.261">
    <property type="entry name" value="Succinyl-CoA synthetase domains"/>
    <property type="match status" value="1"/>
</dbReference>
<evidence type="ECO:0000259" key="5">
    <source>
        <dbReference type="Pfam" id="PF08442"/>
    </source>
</evidence>
<evidence type="ECO:0000256" key="1">
    <source>
        <dbReference type="ARBA" id="ARBA00005064"/>
    </source>
</evidence>
<dbReference type="InterPro" id="IPR013650">
    <property type="entry name" value="ATP-grasp_succ-CoA_synth-type"/>
</dbReference>
<dbReference type="GO" id="GO:0005739">
    <property type="term" value="C:mitochondrion"/>
    <property type="evidence" value="ECO:0007669"/>
    <property type="project" value="TreeGrafter"/>
</dbReference>
<protein>
    <submittedName>
        <fullName evidence="6">Succinyl-CoA ligase, putative</fullName>
    </submittedName>
</protein>
<dbReference type="InterPro" id="IPR013815">
    <property type="entry name" value="ATP_grasp_subdomain_1"/>
</dbReference>
<feature type="domain" description="ATP-citrate synthase/succinyl-CoA ligase C-terminal" evidence="4">
    <location>
        <begin position="141"/>
        <end position="253"/>
    </location>
</feature>
<dbReference type="GO" id="GO:0006099">
    <property type="term" value="P:tricarboxylic acid cycle"/>
    <property type="evidence" value="ECO:0007669"/>
    <property type="project" value="UniProtKB-UniPathway"/>
</dbReference>
<name>U6GSQ2_EIMAC</name>
<proteinExistence type="predicted"/>
<dbReference type="UniPathway" id="UPA00223">
    <property type="reaction ID" value="UER00999"/>
</dbReference>
<dbReference type="Pfam" id="PF08442">
    <property type="entry name" value="ATP-grasp_2"/>
    <property type="match status" value="1"/>
</dbReference>
<keyword evidence="3" id="KW-0547">Nucleotide-binding</keyword>
<dbReference type="SUPFAM" id="SSF52210">
    <property type="entry name" value="Succinyl-CoA synthetase domains"/>
    <property type="match status" value="1"/>
</dbReference>
<reference evidence="6" key="1">
    <citation type="submission" date="2013-10" db="EMBL/GenBank/DDBJ databases">
        <title>Genomic analysis of the causative agents of coccidiosis in chickens.</title>
        <authorList>
            <person name="Reid A.J."/>
            <person name="Blake D."/>
            <person name="Billington K."/>
            <person name="Browne H."/>
            <person name="Dunn M."/>
            <person name="Hung S."/>
            <person name="Kawahara F."/>
            <person name="Miranda-Saavedra D."/>
            <person name="Mourier T."/>
            <person name="Nagra H."/>
            <person name="Otto T.D."/>
            <person name="Rawlings N."/>
            <person name="Sanchez A."/>
            <person name="Sanders M."/>
            <person name="Subramaniam C."/>
            <person name="Tay Y."/>
            <person name="Dear P."/>
            <person name="Doerig C."/>
            <person name="Gruber A."/>
            <person name="Parkinson J."/>
            <person name="Shirley M."/>
            <person name="Wan K.L."/>
            <person name="Berriman M."/>
            <person name="Tomley F."/>
            <person name="Pain A."/>
        </authorList>
    </citation>
    <scope>NUCLEOTIDE SEQUENCE</scope>
    <source>
        <strain evidence="6">Houghton</strain>
    </source>
</reference>
<reference evidence="6" key="2">
    <citation type="submission" date="2013-10" db="EMBL/GenBank/DDBJ databases">
        <authorList>
            <person name="Aslett M."/>
        </authorList>
    </citation>
    <scope>NUCLEOTIDE SEQUENCE</scope>
    <source>
        <strain evidence="6">Houghton</strain>
    </source>
</reference>
<keyword evidence="2 6" id="KW-0436">Ligase</keyword>
<sequence length="273" mass="29186">MNTLLRLGGSRGPLQLRPASPLCWRAAGAGGLLQQQQQQQLQQQRHLSLHEYQALQLLREFNVPMPMFSAAHTPEEAYTAAVQMQQQQQQQQQKGSKGVVVKAQVLAGGRGLGAHGGTSIEDIAKSQPDSIVKIPIDAEKGLAMATMDLLTLKGGNPANFLDVGGAAQQQQITQALHLLQTDTQVKAIFINIFGGIMKCDLIAKGLIEAAKTVHITKPLVVRLEGTNKEQAETLLADAFKTAAASGQQQLHLEAVSDLDAAAARAVELAAQQK</sequence>
<dbReference type="OrthoDB" id="1552at2759"/>
<evidence type="ECO:0000256" key="2">
    <source>
        <dbReference type="ARBA" id="ARBA00022598"/>
    </source>
</evidence>
<evidence type="ECO:0000256" key="3">
    <source>
        <dbReference type="ARBA" id="ARBA00022741"/>
    </source>
</evidence>
<accession>U6GSQ2</accession>